<dbReference type="RefSeq" id="WP_119322541.1">
    <property type="nucleotide sequence ID" value="NZ_AP025739.1"/>
</dbReference>
<sequence length="389" mass="40394">MICMQCGAETPSENRPCVACGRIPTTDYPSPPAPASAEAATNPVPAYTNPAPAFPPPSSGYSFPPPANAYSPGGSAVMDVPAAPYAAASLEPLQEAAPYKPSGRSGPGGVALLWLTALIAGPIAGLIYDKVSGYFNIFLISPILIGLVVGGALYLVIKKINIRSPLAAITAGIAAGLLCAGANYIGDCLAMRSTIVNGVSQDIADHYHLPVAQVRAKIDRRLDPIREIRVASEIKAESGVSITSTHDYSHSGGTPIQGGFYYALEVFEAILMAGAAAAVAAGASSALFCETCEKWYTSHKIFRVHPSRSAAMLHCIKTQDWNGAAALPGSAPGTEKMHCDVVVKRCPACRASLIEVTNVVDKATKKLLTAPLPQEASAKLAELGRLPSA</sequence>
<dbReference type="Proteomes" id="UP000287394">
    <property type="component" value="Chromosome"/>
</dbReference>
<gene>
    <name evidence="1" type="ORF">CCAX7_16370</name>
</gene>
<name>A0A402CZ24_9BACT</name>
<evidence type="ECO:0000313" key="1">
    <source>
        <dbReference type="EMBL" id="BDI29586.1"/>
    </source>
</evidence>
<proteinExistence type="predicted"/>
<dbReference type="AlphaFoldDB" id="A0A402CZ24"/>
<protein>
    <submittedName>
        <fullName evidence="1">Uncharacterized protein</fullName>
    </submittedName>
</protein>
<evidence type="ECO:0000313" key="2">
    <source>
        <dbReference type="Proteomes" id="UP000287394"/>
    </source>
</evidence>
<accession>A0A402CZ24</accession>
<organism evidence="1 2">
    <name type="scientific">Capsulimonas corticalis</name>
    <dbReference type="NCBI Taxonomy" id="2219043"/>
    <lineage>
        <taxon>Bacteria</taxon>
        <taxon>Bacillati</taxon>
        <taxon>Armatimonadota</taxon>
        <taxon>Armatimonadia</taxon>
        <taxon>Capsulimonadales</taxon>
        <taxon>Capsulimonadaceae</taxon>
        <taxon>Capsulimonas</taxon>
    </lineage>
</organism>
<reference evidence="1 2" key="1">
    <citation type="journal article" date="2019" name="Int. J. Syst. Evol. Microbiol.">
        <title>Capsulimonas corticalis gen. nov., sp. nov., an aerobic capsulated bacterium, of a novel bacterial order, Capsulimonadales ord. nov., of the class Armatimonadia of the phylum Armatimonadetes.</title>
        <authorList>
            <person name="Li J."/>
            <person name="Kudo C."/>
            <person name="Tonouchi A."/>
        </authorList>
    </citation>
    <scope>NUCLEOTIDE SEQUENCE [LARGE SCALE GENOMIC DNA]</scope>
    <source>
        <strain evidence="1 2">AX-7</strain>
    </source>
</reference>
<keyword evidence="2" id="KW-1185">Reference proteome</keyword>
<dbReference type="KEGG" id="ccot:CCAX7_16370"/>
<dbReference type="EMBL" id="AP025739">
    <property type="protein sequence ID" value="BDI29586.1"/>
    <property type="molecule type" value="Genomic_DNA"/>
</dbReference>
<dbReference type="OrthoDB" id="570908at2"/>